<proteinExistence type="predicted"/>
<evidence type="ECO:0000256" key="1">
    <source>
        <dbReference type="SAM" id="Phobius"/>
    </source>
</evidence>
<evidence type="ECO:0000313" key="3">
    <source>
        <dbReference type="Proteomes" id="UP000623681"/>
    </source>
</evidence>
<dbReference type="Proteomes" id="UP000623681">
    <property type="component" value="Unassembled WGS sequence"/>
</dbReference>
<keyword evidence="1" id="KW-1133">Transmembrane helix</keyword>
<organism evidence="2 3">
    <name type="scientific">Clostridium paridis</name>
    <dbReference type="NCBI Taxonomy" id="2803863"/>
    <lineage>
        <taxon>Bacteria</taxon>
        <taxon>Bacillati</taxon>
        <taxon>Bacillota</taxon>
        <taxon>Clostridia</taxon>
        <taxon>Eubacteriales</taxon>
        <taxon>Clostridiaceae</taxon>
        <taxon>Clostridium</taxon>
    </lineage>
</organism>
<feature type="transmembrane region" description="Helical" evidence="1">
    <location>
        <begin position="56"/>
        <end position="74"/>
    </location>
</feature>
<sequence length="131" mass="14703">MEKRKRGILITIILVIQGIFSFLGLSTYFNEQRMQQILKDQPTFAQFYTPLTPMQIVISTILSLITLVAIIGIFMWKKKAIYVYLAAGVINGIYGAIADFTAIAIIGYIIQIGICVLISKTLLKKLETNIE</sequence>
<keyword evidence="1" id="KW-0472">Membrane</keyword>
<feature type="transmembrane region" description="Helical" evidence="1">
    <location>
        <begin position="103"/>
        <end position="123"/>
    </location>
</feature>
<protein>
    <submittedName>
        <fullName evidence="2">Uncharacterized protein</fullName>
    </submittedName>
</protein>
<accession>A0A937K423</accession>
<name>A0A937K423_9CLOT</name>
<feature type="transmembrane region" description="Helical" evidence="1">
    <location>
        <begin position="81"/>
        <end position="97"/>
    </location>
</feature>
<dbReference type="AlphaFoldDB" id="A0A937K423"/>
<keyword evidence="1" id="KW-0812">Transmembrane</keyword>
<reference evidence="2" key="1">
    <citation type="submission" date="2021-01" db="EMBL/GenBank/DDBJ databases">
        <title>Genome public.</title>
        <authorList>
            <person name="Liu C."/>
            <person name="Sun Q."/>
        </authorList>
    </citation>
    <scope>NUCLEOTIDE SEQUENCE</scope>
    <source>
        <strain evidence="2">YIM B02565</strain>
    </source>
</reference>
<gene>
    <name evidence="2" type="ORF">JK634_06295</name>
</gene>
<feature type="transmembrane region" description="Helical" evidence="1">
    <location>
        <begin position="7"/>
        <end position="29"/>
    </location>
</feature>
<dbReference type="RefSeq" id="WP_202766789.1">
    <property type="nucleotide sequence ID" value="NZ_JAESWA010000019.1"/>
</dbReference>
<evidence type="ECO:0000313" key="2">
    <source>
        <dbReference type="EMBL" id="MBL4931409.1"/>
    </source>
</evidence>
<dbReference type="EMBL" id="JAESWA010000019">
    <property type="protein sequence ID" value="MBL4931409.1"/>
    <property type="molecule type" value="Genomic_DNA"/>
</dbReference>
<comment type="caution">
    <text evidence="2">The sequence shown here is derived from an EMBL/GenBank/DDBJ whole genome shotgun (WGS) entry which is preliminary data.</text>
</comment>
<keyword evidence="3" id="KW-1185">Reference proteome</keyword>